<keyword evidence="3" id="KW-1185">Reference proteome</keyword>
<feature type="chain" id="PRO_5045751385" evidence="1">
    <location>
        <begin position="26"/>
        <end position="77"/>
    </location>
</feature>
<evidence type="ECO:0000313" key="2">
    <source>
        <dbReference type="EMBL" id="GAA2904687.1"/>
    </source>
</evidence>
<reference evidence="2 3" key="1">
    <citation type="journal article" date="2019" name="Int. J. Syst. Evol. Microbiol.">
        <title>The Global Catalogue of Microorganisms (GCM) 10K type strain sequencing project: providing services to taxonomists for standard genome sequencing and annotation.</title>
        <authorList>
            <consortium name="The Broad Institute Genomics Platform"/>
            <consortium name="The Broad Institute Genome Sequencing Center for Infectious Disease"/>
            <person name="Wu L."/>
            <person name="Ma J."/>
        </authorList>
    </citation>
    <scope>NUCLEOTIDE SEQUENCE [LARGE SCALE GENOMIC DNA]</scope>
    <source>
        <strain evidence="2 3">JCM 6242</strain>
    </source>
</reference>
<dbReference type="Proteomes" id="UP001500831">
    <property type="component" value="Unassembled WGS sequence"/>
</dbReference>
<accession>A0ABN3WAE5</accession>
<feature type="signal peptide" evidence="1">
    <location>
        <begin position="1"/>
        <end position="25"/>
    </location>
</feature>
<dbReference type="InterPro" id="IPR006311">
    <property type="entry name" value="TAT_signal"/>
</dbReference>
<dbReference type="RefSeq" id="WP_344980662.1">
    <property type="nucleotide sequence ID" value="NZ_BAAAVI010000080.1"/>
</dbReference>
<name>A0ABN3WAE5_9ACTN</name>
<sequence length="77" mass="7636">MSVRRVMIKAAGVLGGAALVGTLLAAPASAATFSCSFSVLGIPVPLTVSVSADSVEAAETRIGLLFPGAFNVSCQLV</sequence>
<dbReference type="EMBL" id="BAAAVI010000080">
    <property type="protein sequence ID" value="GAA2904687.1"/>
    <property type="molecule type" value="Genomic_DNA"/>
</dbReference>
<evidence type="ECO:0000256" key="1">
    <source>
        <dbReference type="SAM" id="SignalP"/>
    </source>
</evidence>
<organism evidence="2 3">
    <name type="scientific">Streptosporangium fragile</name>
    <dbReference type="NCBI Taxonomy" id="46186"/>
    <lineage>
        <taxon>Bacteria</taxon>
        <taxon>Bacillati</taxon>
        <taxon>Actinomycetota</taxon>
        <taxon>Actinomycetes</taxon>
        <taxon>Streptosporangiales</taxon>
        <taxon>Streptosporangiaceae</taxon>
        <taxon>Streptosporangium</taxon>
    </lineage>
</organism>
<evidence type="ECO:0000313" key="3">
    <source>
        <dbReference type="Proteomes" id="UP001500831"/>
    </source>
</evidence>
<protein>
    <submittedName>
        <fullName evidence="2">Uncharacterized protein</fullName>
    </submittedName>
</protein>
<proteinExistence type="predicted"/>
<keyword evidence="1" id="KW-0732">Signal</keyword>
<comment type="caution">
    <text evidence="2">The sequence shown here is derived from an EMBL/GenBank/DDBJ whole genome shotgun (WGS) entry which is preliminary data.</text>
</comment>
<dbReference type="PROSITE" id="PS51257">
    <property type="entry name" value="PROKAR_LIPOPROTEIN"/>
    <property type="match status" value="1"/>
</dbReference>
<dbReference type="PROSITE" id="PS51318">
    <property type="entry name" value="TAT"/>
    <property type="match status" value="1"/>
</dbReference>
<gene>
    <name evidence="2" type="ORF">GCM10010517_70780</name>
</gene>